<evidence type="ECO:0000313" key="1">
    <source>
        <dbReference type="EMBL" id="MCA9382682.1"/>
    </source>
</evidence>
<dbReference type="Proteomes" id="UP000782843">
    <property type="component" value="Unassembled WGS sequence"/>
</dbReference>
<organism evidence="1 2">
    <name type="scientific">Candidatus Dojkabacteria bacterium</name>
    <dbReference type="NCBI Taxonomy" id="2099670"/>
    <lineage>
        <taxon>Bacteria</taxon>
        <taxon>Candidatus Dojkabacteria</taxon>
    </lineage>
</organism>
<comment type="caution">
    <text evidence="1">The sequence shown here is derived from an EMBL/GenBank/DDBJ whole genome shotgun (WGS) entry which is preliminary data.</text>
</comment>
<accession>A0A955L4H7</accession>
<evidence type="ECO:0000313" key="2">
    <source>
        <dbReference type="Proteomes" id="UP000782843"/>
    </source>
</evidence>
<proteinExistence type="predicted"/>
<reference evidence="1" key="1">
    <citation type="submission" date="2020-04" db="EMBL/GenBank/DDBJ databases">
        <authorList>
            <person name="Zhang T."/>
        </authorList>
    </citation>
    <scope>NUCLEOTIDE SEQUENCE</scope>
    <source>
        <strain evidence="1">HKST-UBA10</strain>
    </source>
</reference>
<reference evidence="1" key="2">
    <citation type="journal article" date="2021" name="Microbiome">
        <title>Successional dynamics and alternative stable states in a saline activated sludge microbial community over 9 years.</title>
        <authorList>
            <person name="Wang Y."/>
            <person name="Ye J."/>
            <person name="Ju F."/>
            <person name="Liu L."/>
            <person name="Boyd J.A."/>
            <person name="Deng Y."/>
            <person name="Parks D.H."/>
            <person name="Jiang X."/>
            <person name="Yin X."/>
            <person name="Woodcroft B.J."/>
            <person name="Tyson G.W."/>
            <person name="Hugenholtz P."/>
            <person name="Polz M.F."/>
            <person name="Zhang T."/>
        </authorList>
    </citation>
    <scope>NUCLEOTIDE SEQUENCE</scope>
    <source>
        <strain evidence="1">HKST-UBA10</strain>
    </source>
</reference>
<dbReference type="AlphaFoldDB" id="A0A955L4H7"/>
<dbReference type="EMBL" id="JAGQLG010000205">
    <property type="protein sequence ID" value="MCA9382682.1"/>
    <property type="molecule type" value="Genomic_DNA"/>
</dbReference>
<name>A0A955L4H7_9BACT</name>
<sequence length="111" mass="13482">MFLPTYKPVLIKDEEWKDIWEKAYENLLNDPMFILNYSKTKEPRALKFSFVRELPQNPDTPEKTMKTELYDILLRENIKYVEGKYYIIRLFVGAYNKYGLAIFELWDINEE</sequence>
<gene>
    <name evidence="1" type="ORF">KC660_04745</name>
</gene>
<protein>
    <submittedName>
        <fullName evidence="1">Uncharacterized protein</fullName>
    </submittedName>
</protein>